<organism evidence="2 3">
    <name type="scientific">Portunus trituberculatus</name>
    <name type="common">Swimming crab</name>
    <name type="synonym">Neptunus trituberculatus</name>
    <dbReference type="NCBI Taxonomy" id="210409"/>
    <lineage>
        <taxon>Eukaryota</taxon>
        <taxon>Metazoa</taxon>
        <taxon>Ecdysozoa</taxon>
        <taxon>Arthropoda</taxon>
        <taxon>Crustacea</taxon>
        <taxon>Multicrustacea</taxon>
        <taxon>Malacostraca</taxon>
        <taxon>Eumalacostraca</taxon>
        <taxon>Eucarida</taxon>
        <taxon>Decapoda</taxon>
        <taxon>Pleocyemata</taxon>
        <taxon>Brachyura</taxon>
        <taxon>Eubrachyura</taxon>
        <taxon>Portunoidea</taxon>
        <taxon>Portunidae</taxon>
        <taxon>Portuninae</taxon>
        <taxon>Portunus</taxon>
    </lineage>
</organism>
<gene>
    <name evidence="2" type="ORF">E2C01_071178</name>
</gene>
<sequence length="76" mass="8624">MTILARAGQGGGSTKTPRIPADSKWQTLPRRALQRRAQEEEPRARLIFLAEYLMLKGGTLPLQLTYGKIDRKKDMK</sequence>
<accession>A0A5B7HUP5</accession>
<evidence type="ECO:0000256" key="1">
    <source>
        <dbReference type="SAM" id="MobiDB-lite"/>
    </source>
</evidence>
<evidence type="ECO:0000313" key="3">
    <source>
        <dbReference type="Proteomes" id="UP000324222"/>
    </source>
</evidence>
<name>A0A5B7HUP5_PORTR</name>
<dbReference type="AlphaFoldDB" id="A0A5B7HUP5"/>
<comment type="caution">
    <text evidence="2">The sequence shown here is derived from an EMBL/GenBank/DDBJ whole genome shotgun (WGS) entry which is preliminary data.</text>
</comment>
<dbReference type="Proteomes" id="UP000324222">
    <property type="component" value="Unassembled WGS sequence"/>
</dbReference>
<feature type="region of interest" description="Disordered" evidence="1">
    <location>
        <begin position="1"/>
        <end position="27"/>
    </location>
</feature>
<evidence type="ECO:0000313" key="2">
    <source>
        <dbReference type="EMBL" id="MPC76751.1"/>
    </source>
</evidence>
<dbReference type="EMBL" id="VSRR010044122">
    <property type="protein sequence ID" value="MPC76751.1"/>
    <property type="molecule type" value="Genomic_DNA"/>
</dbReference>
<protein>
    <submittedName>
        <fullName evidence="2">Uncharacterized protein</fullName>
    </submittedName>
</protein>
<proteinExistence type="predicted"/>
<keyword evidence="3" id="KW-1185">Reference proteome</keyword>
<reference evidence="2 3" key="1">
    <citation type="submission" date="2019-05" db="EMBL/GenBank/DDBJ databases">
        <title>Another draft genome of Portunus trituberculatus and its Hox gene families provides insights of decapod evolution.</title>
        <authorList>
            <person name="Jeong J.-H."/>
            <person name="Song I."/>
            <person name="Kim S."/>
            <person name="Choi T."/>
            <person name="Kim D."/>
            <person name="Ryu S."/>
            <person name="Kim W."/>
        </authorList>
    </citation>
    <scope>NUCLEOTIDE SEQUENCE [LARGE SCALE GENOMIC DNA]</scope>
    <source>
        <tissue evidence="2">Muscle</tissue>
    </source>
</reference>